<dbReference type="InterPro" id="IPR054796">
    <property type="entry name" value="Gas_vesic_GvpL"/>
</dbReference>
<comment type="similarity">
    <text evidence="3">Belongs to the gas vesicle GvpF/GvpL family.</text>
</comment>
<sequence length="284" mass="32166">MTDRSRSLDDAQTTAADDEQSVRQGRYLYCAVDTTTSDTETLPTAGIDGNRVYLIESDEIGAVVHDCDTVYTADDLERIKQWVVTHQQVVDAAGDVFGTPLPMRFDTVLEGGDESVKHWLADQYESIHRDVQSFAGMWEYRITLEWDPSPFEDRITERDDRLQELQQRQQQSGAGKQFLLEKQYDKHVRELKHDQRTELAAQLKETITPVVNSLVEQDSRPTLSGDADTSTEQEQVLQVAVLADEDAEKLLGERLDTIVEQNGVEIRFTGPWPPYTFAPDIGSE</sequence>
<dbReference type="GO" id="GO:0031411">
    <property type="term" value="C:gas vesicle"/>
    <property type="evidence" value="ECO:0007669"/>
    <property type="project" value="UniProtKB-SubCell"/>
</dbReference>
<evidence type="ECO:0000313" key="4">
    <source>
        <dbReference type="EMBL" id="GGJ05366.1"/>
    </source>
</evidence>
<dbReference type="InterPro" id="IPR009430">
    <property type="entry name" value="GvpL/GvpF"/>
</dbReference>
<evidence type="ECO:0000256" key="1">
    <source>
        <dbReference type="ARBA" id="ARBA00022987"/>
    </source>
</evidence>
<reference evidence="4" key="1">
    <citation type="journal article" date="2014" name="Int. J. Syst. Evol. Microbiol.">
        <title>Complete genome sequence of Corynebacterium casei LMG S-19264T (=DSM 44701T), isolated from a smear-ripened cheese.</title>
        <authorList>
            <consortium name="US DOE Joint Genome Institute (JGI-PGF)"/>
            <person name="Walter F."/>
            <person name="Albersmeier A."/>
            <person name="Kalinowski J."/>
            <person name="Ruckert C."/>
        </authorList>
    </citation>
    <scope>NUCLEOTIDE SEQUENCE</scope>
    <source>
        <strain evidence="4">JCM 14359</strain>
    </source>
</reference>
<comment type="caution">
    <text evidence="4">The sequence shown here is derived from an EMBL/GenBank/DDBJ whole genome shotgun (WGS) entry which is preliminary data.</text>
</comment>
<dbReference type="AlphaFoldDB" id="A0A830E9W5"/>
<dbReference type="OrthoDB" id="350702at2157"/>
<dbReference type="PANTHER" id="PTHR36852:SF1">
    <property type="entry name" value="PROTEIN GVPL 2"/>
    <property type="match status" value="1"/>
</dbReference>
<organism evidence="4 5">
    <name type="scientific">Halobellus salinus</name>
    <dbReference type="NCBI Taxonomy" id="931585"/>
    <lineage>
        <taxon>Archaea</taxon>
        <taxon>Methanobacteriati</taxon>
        <taxon>Methanobacteriota</taxon>
        <taxon>Stenosarchaea group</taxon>
        <taxon>Halobacteria</taxon>
        <taxon>Halobacteriales</taxon>
        <taxon>Haloferacaceae</taxon>
        <taxon>Halobellus</taxon>
    </lineage>
</organism>
<dbReference type="NCBIfam" id="NF045778">
    <property type="entry name" value="gas_vesic_GvpL"/>
    <property type="match status" value="1"/>
</dbReference>
<evidence type="ECO:0000256" key="2">
    <source>
        <dbReference type="ARBA" id="ARBA00035108"/>
    </source>
</evidence>
<protein>
    <submittedName>
        <fullName evidence="4">Protein gvpL</fullName>
    </submittedName>
</protein>
<comment type="subcellular location">
    <subcellularLocation>
        <location evidence="2">Gas vesicle</location>
    </subcellularLocation>
</comment>
<keyword evidence="1" id="KW-0304">Gas vesicle</keyword>
<dbReference type="Pfam" id="PF06386">
    <property type="entry name" value="GvpL_GvpF"/>
    <property type="match status" value="1"/>
</dbReference>
<evidence type="ECO:0000256" key="3">
    <source>
        <dbReference type="ARBA" id="ARBA00035643"/>
    </source>
</evidence>
<dbReference type="PANTHER" id="PTHR36852">
    <property type="entry name" value="PROTEIN GVPL 2"/>
    <property type="match status" value="1"/>
</dbReference>
<gene>
    <name evidence="4" type="ORF">GCM10008995_13970</name>
</gene>
<evidence type="ECO:0000313" key="5">
    <source>
        <dbReference type="Proteomes" id="UP000653099"/>
    </source>
</evidence>
<name>A0A830E9W5_9EURY</name>
<proteinExistence type="inferred from homology"/>
<keyword evidence="5" id="KW-1185">Reference proteome</keyword>
<dbReference type="GO" id="GO:0031412">
    <property type="term" value="P:gas vesicle organization"/>
    <property type="evidence" value="ECO:0007669"/>
    <property type="project" value="InterPro"/>
</dbReference>
<reference evidence="4" key="2">
    <citation type="submission" date="2020-09" db="EMBL/GenBank/DDBJ databases">
        <authorList>
            <person name="Sun Q."/>
            <person name="Ohkuma M."/>
        </authorList>
    </citation>
    <scope>NUCLEOTIDE SEQUENCE</scope>
    <source>
        <strain evidence="4">JCM 14359</strain>
    </source>
</reference>
<dbReference type="Proteomes" id="UP000653099">
    <property type="component" value="Unassembled WGS sequence"/>
</dbReference>
<dbReference type="EMBL" id="BMOC01000007">
    <property type="protein sequence ID" value="GGJ05366.1"/>
    <property type="molecule type" value="Genomic_DNA"/>
</dbReference>
<dbReference type="RefSeq" id="WP_188786676.1">
    <property type="nucleotide sequence ID" value="NZ_BMOC01000007.1"/>
</dbReference>
<accession>A0A830E9W5</accession>